<evidence type="ECO:0000256" key="1">
    <source>
        <dbReference type="SAM" id="MobiDB-lite"/>
    </source>
</evidence>
<dbReference type="EMBL" id="CP051139">
    <property type="protein sequence ID" value="QIW96314.1"/>
    <property type="molecule type" value="Genomic_DNA"/>
</dbReference>
<gene>
    <name evidence="3" type="ORF">AMS68_001832</name>
</gene>
<dbReference type="Proteomes" id="UP000503462">
    <property type="component" value="Chromosome 1"/>
</dbReference>
<dbReference type="OrthoDB" id="5421784at2759"/>
<feature type="region of interest" description="Disordered" evidence="1">
    <location>
        <begin position="419"/>
        <end position="519"/>
    </location>
</feature>
<keyword evidence="2" id="KW-1133">Transmembrane helix</keyword>
<sequence length="519" mass="53692">MAPPTKRRRLFWRPAEVVAQAQEPEKNIQPRKRGFAHTVEPIETAPMSTTVEEVHIKTQDALMAGYGEEQQDIIARQISVDLNVNVSLSVAVSLPTDSTVSSSLVSDTQASSSLGSDIPASSTTVSDTSASSTALTSAVVSTVTSIAPASSQSIDSAASTTLSPSSTNLSGIPSISSTTALSSPIITSSSLLLPSTPAVSRNTTVAENILTSALNGTFSAAALRSGSLSSTIRSNSSYTYSLSSTTQSSSSTGDNVFTSLVLTTATISQNGQAVSTITTQVGAAGYGSPAPTTTGASVTGNGSSGNAAPPPPGTIAGGVVGGAAGLAVLLLVAMLFLRWYRRRSQNARQALLPDTADTYHDSDPSASRGAPGMAERAGLRPWAAAIPALMRHQASSHSTSSLDVSLGQERGFQRISGRKLPSAWSPGMEAPPALPTETSPYHADSSEHLNPFADTSEGTTPEENGGLSKQRSHERMTVVPGPQRRPTIHNPGRHLEVGQVNPKHMSSMARTSGVRDDFT</sequence>
<reference evidence="3 4" key="1">
    <citation type="journal article" date="2016" name="Sci. Rep.">
        <title>Peltaster fructicola genome reveals evolution from an invasive phytopathogen to an ectophytic parasite.</title>
        <authorList>
            <person name="Xu C."/>
            <person name="Chen H."/>
            <person name="Gleason M.L."/>
            <person name="Xu J.R."/>
            <person name="Liu H."/>
            <person name="Zhang R."/>
            <person name="Sun G."/>
        </authorList>
    </citation>
    <scope>NUCLEOTIDE SEQUENCE [LARGE SCALE GENOMIC DNA]</scope>
    <source>
        <strain evidence="3 4">LNHT1506</strain>
    </source>
</reference>
<keyword evidence="4" id="KW-1185">Reference proteome</keyword>
<feature type="transmembrane region" description="Helical" evidence="2">
    <location>
        <begin position="315"/>
        <end position="337"/>
    </location>
</feature>
<evidence type="ECO:0000313" key="4">
    <source>
        <dbReference type="Proteomes" id="UP000503462"/>
    </source>
</evidence>
<keyword evidence="2" id="KW-0812">Transmembrane</keyword>
<evidence type="ECO:0000256" key="2">
    <source>
        <dbReference type="SAM" id="Phobius"/>
    </source>
</evidence>
<evidence type="ECO:0000313" key="3">
    <source>
        <dbReference type="EMBL" id="QIW96314.1"/>
    </source>
</evidence>
<organism evidence="3 4">
    <name type="scientific">Peltaster fructicola</name>
    <dbReference type="NCBI Taxonomy" id="286661"/>
    <lineage>
        <taxon>Eukaryota</taxon>
        <taxon>Fungi</taxon>
        <taxon>Dikarya</taxon>
        <taxon>Ascomycota</taxon>
        <taxon>Pezizomycotina</taxon>
        <taxon>Dothideomycetes</taxon>
        <taxon>Dothideomycetes incertae sedis</taxon>
        <taxon>Peltaster</taxon>
    </lineage>
</organism>
<feature type="region of interest" description="Disordered" evidence="1">
    <location>
        <begin position="355"/>
        <end position="376"/>
    </location>
</feature>
<proteinExistence type="predicted"/>
<dbReference type="AlphaFoldDB" id="A0A6H0XNV2"/>
<protein>
    <submittedName>
        <fullName evidence="3">Uncharacterized protein</fullName>
    </submittedName>
</protein>
<accession>A0A6H0XNV2</accession>
<name>A0A6H0XNV2_9PEZI</name>
<keyword evidence="2" id="KW-0472">Membrane</keyword>